<dbReference type="EMBL" id="JAUJYO010000011">
    <property type="protein sequence ID" value="KAK1304511.1"/>
    <property type="molecule type" value="Genomic_DNA"/>
</dbReference>
<sequence length="53" mass="5573">MDVIEGCLVTVDDNSGCRGTSNEMAKGRKNTLTDTNVSSVGLIMGRWPGTSPT</sequence>
<reference evidence="1" key="1">
    <citation type="journal article" date="2023" name="Nat. Commun.">
        <title>Diploid and tetraploid genomes of Acorus and the evolution of monocots.</title>
        <authorList>
            <person name="Ma L."/>
            <person name="Liu K.W."/>
            <person name="Li Z."/>
            <person name="Hsiao Y.Y."/>
            <person name="Qi Y."/>
            <person name="Fu T."/>
            <person name="Tang G.D."/>
            <person name="Zhang D."/>
            <person name="Sun W.H."/>
            <person name="Liu D.K."/>
            <person name="Li Y."/>
            <person name="Chen G.Z."/>
            <person name="Liu X.D."/>
            <person name="Liao X.Y."/>
            <person name="Jiang Y.T."/>
            <person name="Yu X."/>
            <person name="Hao Y."/>
            <person name="Huang J."/>
            <person name="Zhao X.W."/>
            <person name="Ke S."/>
            <person name="Chen Y.Y."/>
            <person name="Wu W.L."/>
            <person name="Hsu J.L."/>
            <person name="Lin Y.F."/>
            <person name="Huang M.D."/>
            <person name="Li C.Y."/>
            <person name="Huang L."/>
            <person name="Wang Z.W."/>
            <person name="Zhao X."/>
            <person name="Zhong W.Y."/>
            <person name="Peng D.H."/>
            <person name="Ahmad S."/>
            <person name="Lan S."/>
            <person name="Zhang J.S."/>
            <person name="Tsai W.C."/>
            <person name="Van de Peer Y."/>
            <person name="Liu Z.J."/>
        </authorList>
    </citation>
    <scope>NUCLEOTIDE SEQUENCE</scope>
    <source>
        <strain evidence="1">CP</strain>
    </source>
</reference>
<evidence type="ECO:0000313" key="2">
    <source>
        <dbReference type="Proteomes" id="UP001180020"/>
    </source>
</evidence>
<gene>
    <name evidence="1" type="ORF">QJS10_CPB11g01334</name>
</gene>
<proteinExistence type="predicted"/>
<dbReference type="Proteomes" id="UP001180020">
    <property type="component" value="Unassembled WGS sequence"/>
</dbReference>
<name>A0AAV9DU81_ACOCL</name>
<organism evidence="1 2">
    <name type="scientific">Acorus calamus</name>
    <name type="common">Sweet flag</name>
    <dbReference type="NCBI Taxonomy" id="4465"/>
    <lineage>
        <taxon>Eukaryota</taxon>
        <taxon>Viridiplantae</taxon>
        <taxon>Streptophyta</taxon>
        <taxon>Embryophyta</taxon>
        <taxon>Tracheophyta</taxon>
        <taxon>Spermatophyta</taxon>
        <taxon>Magnoliopsida</taxon>
        <taxon>Liliopsida</taxon>
        <taxon>Acoraceae</taxon>
        <taxon>Acorus</taxon>
    </lineage>
</organism>
<dbReference type="AlphaFoldDB" id="A0AAV9DU81"/>
<comment type="caution">
    <text evidence="1">The sequence shown here is derived from an EMBL/GenBank/DDBJ whole genome shotgun (WGS) entry which is preliminary data.</text>
</comment>
<keyword evidence="2" id="KW-1185">Reference proteome</keyword>
<reference evidence="1" key="2">
    <citation type="submission" date="2023-06" db="EMBL/GenBank/DDBJ databases">
        <authorList>
            <person name="Ma L."/>
            <person name="Liu K.-W."/>
            <person name="Li Z."/>
            <person name="Hsiao Y.-Y."/>
            <person name="Qi Y."/>
            <person name="Fu T."/>
            <person name="Tang G."/>
            <person name="Zhang D."/>
            <person name="Sun W.-H."/>
            <person name="Liu D.-K."/>
            <person name="Li Y."/>
            <person name="Chen G.-Z."/>
            <person name="Liu X.-D."/>
            <person name="Liao X.-Y."/>
            <person name="Jiang Y.-T."/>
            <person name="Yu X."/>
            <person name="Hao Y."/>
            <person name="Huang J."/>
            <person name="Zhao X.-W."/>
            <person name="Ke S."/>
            <person name="Chen Y.-Y."/>
            <person name="Wu W.-L."/>
            <person name="Hsu J.-L."/>
            <person name="Lin Y.-F."/>
            <person name="Huang M.-D."/>
            <person name="Li C.-Y."/>
            <person name="Huang L."/>
            <person name="Wang Z.-W."/>
            <person name="Zhao X."/>
            <person name="Zhong W.-Y."/>
            <person name="Peng D.-H."/>
            <person name="Ahmad S."/>
            <person name="Lan S."/>
            <person name="Zhang J.-S."/>
            <person name="Tsai W.-C."/>
            <person name="Van De Peer Y."/>
            <person name="Liu Z.-J."/>
        </authorList>
    </citation>
    <scope>NUCLEOTIDE SEQUENCE</scope>
    <source>
        <strain evidence="1">CP</strain>
        <tissue evidence="1">Leaves</tissue>
    </source>
</reference>
<protein>
    <submittedName>
        <fullName evidence="1">Uncharacterized protein</fullName>
    </submittedName>
</protein>
<accession>A0AAV9DU81</accession>
<evidence type="ECO:0000313" key="1">
    <source>
        <dbReference type="EMBL" id="KAK1304511.1"/>
    </source>
</evidence>